<dbReference type="EMBL" id="CM044703">
    <property type="protein sequence ID" value="KAI5672799.1"/>
    <property type="molecule type" value="Genomic_DNA"/>
</dbReference>
<keyword evidence="2" id="KW-1185">Reference proteome</keyword>
<sequence>MAKKRKSDATRLDEVDRTMYSTFCSAANSLSQLYTQAMHHQRLSFQAGERHALEKLYSSILRQHEDGARVTTSDIVSYLQNEIEYGAEEPPPSPRLQFQQPHSQTGTHSTGTGVPVSSNSFGPAIGGQGVRSVHSDHQAKNSVFSNALSSPVRRSLQHYHLTQGSYSGNNSLPSGNIYRNSDNSNQQGRDPNLPNYNDTSMDMHSDSPDHDSVY</sequence>
<proteinExistence type="predicted"/>
<reference evidence="2" key="1">
    <citation type="journal article" date="2023" name="Nat. Plants">
        <title>Single-cell RNA sequencing provides a high-resolution roadmap for understanding the multicellular compartmentation of specialized metabolism.</title>
        <authorList>
            <person name="Sun S."/>
            <person name="Shen X."/>
            <person name="Li Y."/>
            <person name="Li Y."/>
            <person name="Wang S."/>
            <person name="Li R."/>
            <person name="Zhang H."/>
            <person name="Shen G."/>
            <person name="Guo B."/>
            <person name="Wei J."/>
            <person name="Xu J."/>
            <person name="St-Pierre B."/>
            <person name="Chen S."/>
            <person name="Sun C."/>
        </authorList>
    </citation>
    <scope>NUCLEOTIDE SEQUENCE [LARGE SCALE GENOMIC DNA]</scope>
</reference>
<name>A0ACC0BJD4_CATRO</name>
<evidence type="ECO:0000313" key="1">
    <source>
        <dbReference type="EMBL" id="KAI5672799.1"/>
    </source>
</evidence>
<protein>
    <submittedName>
        <fullName evidence="1">Uncharacterized protein</fullName>
    </submittedName>
</protein>
<accession>A0ACC0BJD4</accession>
<gene>
    <name evidence="1" type="ORF">M9H77_13163</name>
</gene>
<evidence type="ECO:0000313" key="2">
    <source>
        <dbReference type="Proteomes" id="UP001060085"/>
    </source>
</evidence>
<comment type="caution">
    <text evidence="1">The sequence shown here is derived from an EMBL/GenBank/DDBJ whole genome shotgun (WGS) entry which is preliminary data.</text>
</comment>
<organism evidence="1 2">
    <name type="scientific">Catharanthus roseus</name>
    <name type="common">Madagascar periwinkle</name>
    <name type="synonym">Vinca rosea</name>
    <dbReference type="NCBI Taxonomy" id="4058"/>
    <lineage>
        <taxon>Eukaryota</taxon>
        <taxon>Viridiplantae</taxon>
        <taxon>Streptophyta</taxon>
        <taxon>Embryophyta</taxon>
        <taxon>Tracheophyta</taxon>
        <taxon>Spermatophyta</taxon>
        <taxon>Magnoliopsida</taxon>
        <taxon>eudicotyledons</taxon>
        <taxon>Gunneridae</taxon>
        <taxon>Pentapetalae</taxon>
        <taxon>asterids</taxon>
        <taxon>lamiids</taxon>
        <taxon>Gentianales</taxon>
        <taxon>Apocynaceae</taxon>
        <taxon>Rauvolfioideae</taxon>
        <taxon>Vinceae</taxon>
        <taxon>Catharanthinae</taxon>
        <taxon>Catharanthus</taxon>
    </lineage>
</organism>
<dbReference type="Proteomes" id="UP001060085">
    <property type="component" value="Linkage Group LG03"/>
</dbReference>